<evidence type="ECO:0000313" key="1">
    <source>
        <dbReference type="EMBL" id="GJS77769.1"/>
    </source>
</evidence>
<reference evidence="1" key="1">
    <citation type="journal article" date="2022" name="Int. J. Mol. Sci.">
        <title>Draft Genome of Tanacetum Coccineum: Genomic Comparison of Closely Related Tanacetum-Family Plants.</title>
        <authorList>
            <person name="Yamashiro T."/>
            <person name="Shiraishi A."/>
            <person name="Nakayama K."/>
            <person name="Satake H."/>
        </authorList>
    </citation>
    <scope>NUCLEOTIDE SEQUENCE</scope>
</reference>
<dbReference type="EMBL" id="BQNB010010472">
    <property type="protein sequence ID" value="GJS77769.1"/>
    <property type="molecule type" value="Genomic_DNA"/>
</dbReference>
<comment type="caution">
    <text evidence="1">The sequence shown here is derived from an EMBL/GenBank/DDBJ whole genome shotgun (WGS) entry which is preliminary data.</text>
</comment>
<keyword evidence="2" id="KW-1185">Reference proteome</keyword>
<proteinExistence type="predicted"/>
<accession>A0ABQ4YIY1</accession>
<organism evidence="1 2">
    <name type="scientific">Tanacetum coccineum</name>
    <dbReference type="NCBI Taxonomy" id="301880"/>
    <lineage>
        <taxon>Eukaryota</taxon>
        <taxon>Viridiplantae</taxon>
        <taxon>Streptophyta</taxon>
        <taxon>Embryophyta</taxon>
        <taxon>Tracheophyta</taxon>
        <taxon>Spermatophyta</taxon>
        <taxon>Magnoliopsida</taxon>
        <taxon>eudicotyledons</taxon>
        <taxon>Gunneridae</taxon>
        <taxon>Pentapetalae</taxon>
        <taxon>asterids</taxon>
        <taxon>campanulids</taxon>
        <taxon>Asterales</taxon>
        <taxon>Asteraceae</taxon>
        <taxon>Asteroideae</taxon>
        <taxon>Anthemideae</taxon>
        <taxon>Anthemidinae</taxon>
        <taxon>Tanacetum</taxon>
    </lineage>
</organism>
<evidence type="ECO:0000313" key="2">
    <source>
        <dbReference type="Proteomes" id="UP001151760"/>
    </source>
</evidence>
<dbReference type="Proteomes" id="UP001151760">
    <property type="component" value="Unassembled WGS sequence"/>
</dbReference>
<name>A0ABQ4YIY1_9ASTR</name>
<sequence>MSTSNHANFRAASLKRRSFGYEFRCLFPCFSSPEKEYSSDRGTSGSCAAVCTRWLVVDDCSTSGGRQRDIELVVTEEEEDEM</sequence>
<reference evidence="1" key="2">
    <citation type="submission" date="2022-01" db="EMBL/GenBank/DDBJ databases">
        <authorList>
            <person name="Yamashiro T."/>
            <person name="Shiraishi A."/>
            <person name="Satake H."/>
            <person name="Nakayama K."/>
        </authorList>
    </citation>
    <scope>NUCLEOTIDE SEQUENCE</scope>
</reference>
<protein>
    <submittedName>
        <fullName evidence="1">Uncharacterized protein</fullName>
    </submittedName>
</protein>
<gene>
    <name evidence="1" type="ORF">Tco_0727650</name>
</gene>